<comment type="caution">
    <text evidence="2">The sequence shown here is derived from an EMBL/GenBank/DDBJ whole genome shotgun (WGS) entry which is preliminary data.</text>
</comment>
<dbReference type="AlphaFoldDB" id="A0A388L0G3"/>
<dbReference type="Proteomes" id="UP000265515">
    <property type="component" value="Unassembled WGS sequence"/>
</dbReference>
<proteinExistence type="predicted"/>
<evidence type="ECO:0000313" key="3">
    <source>
        <dbReference type="Proteomes" id="UP000265515"/>
    </source>
</evidence>
<dbReference type="Gramene" id="GBG75758">
    <property type="protein sequence ID" value="GBG75758"/>
    <property type="gene ID" value="CBR_g21003"/>
</dbReference>
<evidence type="ECO:0000256" key="1">
    <source>
        <dbReference type="SAM" id="MobiDB-lite"/>
    </source>
</evidence>
<accession>A0A388L0G3</accession>
<dbReference type="EMBL" id="BFEA01000230">
    <property type="protein sequence ID" value="GBG75758.1"/>
    <property type="molecule type" value="Genomic_DNA"/>
</dbReference>
<protein>
    <submittedName>
        <fullName evidence="2">Uncharacterized protein</fullName>
    </submittedName>
</protein>
<feature type="region of interest" description="Disordered" evidence="1">
    <location>
        <begin position="277"/>
        <end position="352"/>
    </location>
</feature>
<feature type="compositionally biased region" description="Gly residues" evidence="1">
    <location>
        <begin position="343"/>
        <end position="352"/>
    </location>
</feature>
<name>A0A388L0G3_CHABU</name>
<gene>
    <name evidence="2" type="ORF">CBR_g21003</name>
</gene>
<feature type="region of interest" description="Disordered" evidence="1">
    <location>
        <begin position="1"/>
        <end position="26"/>
    </location>
</feature>
<organism evidence="2 3">
    <name type="scientific">Chara braunii</name>
    <name type="common">Braun's stonewort</name>
    <dbReference type="NCBI Taxonomy" id="69332"/>
    <lineage>
        <taxon>Eukaryota</taxon>
        <taxon>Viridiplantae</taxon>
        <taxon>Streptophyta</taxon>
        <taxon>Charophyceae</taxon>
        <taxon>Charales</taxon>
        <taxon>Characeae</taxon>
        <taxon>Chara</taxon>
    </lineage>
</organism>
<feature type="compositionally biased region" description="Low complexity" evidence="1">
    <location>
        <begin position="281"/>
        <end position="292"/>
    </location>
</feature>
<feature type="compositionally biased region" description="Low complexity" evidence="1">
    <location>
        <begin position="307"/>
        <end position="322"/>
    </location>
</feature>
<keyword evidence="3" id="KW-1185">Reference proteome</keyword>
<reference evidence="2 3" key="1">
    <citation type="journal article" date="2018" name="Cell">
        <title>The Chara Genome: Secondary Complexity and Implications for Plant Terrestrialization.</title>
        <authorList>
            <person name="Nishiyama T."/>
            <person name="Sakayama H."/>
            <person name="Vries J.D."/>
            <person name="Buschmann H."/>
            <person name="Saint-Marcoux D."/>
            <person name="Ullrich K.K."/>
            <person name="Haas F.B."/>
            <person name="Vanderstraeten L."/>
            <person name="Becker D."/>
            <person name="Lang D."/>
            <person name="Vosolsobe S."/>
            <person name="Rombauts S."/>
            <person name="Wilhelmsson P.K.I."/>
            <person name="Janitza P."/>
            <person name="Kern R."/>
            <person name="Heyl A."/>
            <person name="Rumpler F."/>
            <person name="Villalobos L.I.A.C."/>
            <person name="Clay J.M."/>
            <person name="Skokan R."/>
            <person name="Toyoda A."/>
            <person name="Suzuki Y."/>
            <person name="Kagoshima H."/>
            <person name="Schijlen E."/>
            <person name="Tajeshwar N."/>
            <person name="Catarino B."/>
            <person name="Hetherington A.J."/>
            <person name="Saltykova A."/>
            <person name="Bonnot C."/>
            <person name="Breuninger H."/>
            <person name="Symeonidi A."/>
            <person name="Radhakrishnan G.V."/>
            <person name="Van Nieuwerburgh F."/>
            <person name="Deforce D."/>
            <person name="Chang C."/>
            <person name="Karol K.G."/>
            <person name="Hedrich R."/>
            <person name="Ulvskov P."/>
            <person name="Glockner G."/>
            <person name="Delwiche C.F."/>
            <person name="Petrasek J."/>
            <person name="Van de Peer Y."/>
            <person name="Friml J."/>
            <person name="Beilby M."/>
            <person name="Dolan L."/>
            <person name="Kohara Y."/>
            <person name="Sugano S."/>
            <person name="Fujiyama A."/>
            <person name="Delaux P.-M."/>
            <person name="Quint M."/>
            <person name="TheiBen G."/>
            <person name="Hagemann M."/>
            <person name="Harholt J."/>
            <person name="Dunand C."/>
            <person name="Zachgo S."/>
            <person name="Langdale J."/>
            <person name="Maumus F."/>
            <person name="Straeten D.V.D."/>
            <person name="Gould S.B."/>
            <person name="Rensing S.A."/>
        </authorList>
    </citation>
    <scope>NUCLEOTIDE SEQUENCE [LARGE SCALE GENOMIC DNA]</scope>
    <source>
        <strain evidence="2 3">S276</strain>
    </source>
</reference>
<sequence length="352" mass="39178">MTEVEMTRGPRSPPAAPAETEEDNERLRELARRCYGDGIMPASIDPGVTSGEGREVRFKVNRHIDQVKISWLKEHTVTIIFRNGARFLSRKVKEDIVRAFEDERSADGSLDSATFSRGRVKVESPNVVSYVAKNVAVANWMILNERDEITIGPTRYAFEFQPWLTKAQLKAQRQEEDDSVFWVIAVQVPLDAFFYLEAQVTRAIGPVVRVHPAEQDRLKPALISIKFEIDPAARDNMRDKIWVDTCEGDFLEVKLASVETPRCRRCRAFFHTEAECRRNRQQGQELPAQQGQSEATSRPQYQGHLRPPGNQSNQGGNPNGAPVAGGDGASAMMGGDATLERGTVGGSGTRAP</sequence>
<evidence type="ECO:0000313" key="2">
    <source>
        <dbReference type="EMBL" id="GBG75758.1"/>
    </source>
</evidence>